<sequence length="554" mass="60785">MWPTTSLLQTPLFKPLPADASVDERIRRSYERAREIVRAYRPTSEDIATTSPYFWHMHTDPIWTLDGAAGTLVTIHLNLFAGTLAKYATSRPDLRATLRDALDFKIVGQFCLTESGHGLDAMNLETTATQLPDGSFELNTPNNAAAKYMPPTSPAGIPSIAVVFARTIIGGEDRGVKGFLVNLNDGYQMCSGVISKLLPQRGGSEPLNHCLTYFRRVRLPASALLGSPSKPKDVRIGFFSRIFRVAVGTLAIGGQGLSALQVATCITAQYSQRRTITDNEGRIQPIMVFRTQHTPIAIALAQSYVLKAMHQFAVTIFTSVTEMPVRHGIATILKVVITNHALRSLLDLAERCGAQGLFEFNQLSSMHKTIQGVSIAEGDSLVLSIRLATEILLGRYSMIPPENDSLLARHETGVFASCRKRLSCMEGHRTTDFSRYILPQALRLVESIGQRIAYDAAVNQGVDQCLIDLYVASCVKTDPAWYAQYEGLTPEAQVDLECAAVDAVLPRMSELIAGMGVDEYAVAPITTQDRWEEFVEGLETFRGTAGPFTLVARL</sequence>
<dbReference type="GO" id="GO:0055088">
    <property type="term" value="P:lipid homeostasis"/>
    <property type="evidence" value="ECO:0007669"/>
    <property type="project" value="TreeGrafter"/>
</dbReference>
<dbReference type="PANTHER" id="PTHR10909">
    <property type="entry name" value="ELECTRON TRANSPORT OXIDOREDUCTASE"/>
    <property type="match status" value="1"/>
</dbReference>
<dbReference type="SUPFAM" id="SSF56645">
    <property type="entry name" value="Acyl-CoA dehydrogenase NM domain-like"/>
    <property type="match status" value="1"/>
</dbReference>
<proteinExistence type="predicted"/>
<evidence type="ECO:0000313" key="3">
    <source>
        <dbReference type="Proteomes" id="UP001221142"/>
    </source>
</evidence>
<reference evidence="2" key="1">
    <citation type="submission" date="2023-03" db="EMBL/GenBank/DDBJ databases">
        <title>Massive genome expansion in bonnet fungi (Mycena s.s.) driven by repeated elements and novel gene families across ecological guilds.</title>
        <authorList>
            <consortium name="Lawrence Berkeley National Laboratory"/>
            <person name="Harder C.B."/>
            <person name="Miyauchi S."/>
            <person name="Viragh M."/>
            <person name="Kuo A."/>
            <person name="Thoen E."/>
            <person name="Andreopoulos B."/>
            <person name="Lu D."/>
            <person name="Skrede I."/>
            <person name="Drula E."/>
            <person name="Henrissat B."/>
            <person name="Morin E."/>
            <person name="Kohler A."/>
            <person name="Barry K."/>
            <person name="LaButti K."/>
            <person name="Morin E."/>
            <person name="Salamov A."/>
            <person name="Lipzen A."/>
            <person name="Mereny Z."/>
            <person name="Hegedus B."/>
            <person name="Baldrian P."/>
            <person name="Stursova M."/>
            <person name="Weitz H."/>
            <person name="Taylor A."/>
            <person name="Grigoriev I.V."/>
            <person name="Nagy L.G."/>
            <person name="Martin F."/>
            <person name="Kauserud H."/>
        </authorList>
    </citation>
    <scope>NUCLEOTIDE SEQUENCE</scope>
    <source>
        <strain evidence="2">9284</strain>
    </source>
</reference>
<evidence type="ECO:0000313" key="2">
    <source>
        <dbReference type="EMBL" id="KAJ7650883.1"/>
    </source>
</evidence>
<accession>A0AAD7CK68</accession>
<evidence type="ECO:0000259" key="1">
    <source>
        <dbReference type="Pfam" id="PF22924"/>
    </source>
</evidence>
<dbReference type="SUPFAM" id="SSF47203">
    <property type="entry name" value="Acyl-CoA dehydrogenase C-terminal domain-like"/>
    <property type="match status" value="1"/>
</dbReference>
<name>A0AAD7CK68_9AGAR</name>
<dbReference type="GO" id="GO:0003997">
    <property type="term" value="F:acyl-CoA oxidase activity"/>
    <property type="evidence" value="ECO:0007669"/>
    <property type="project" value="InterPro"/>
</dbReference>
<protein>
    <submittedName>
        <fullName evidence="2">Acyl-CoA dehydrogenase NM domain-like protein</fullName>
    </submittedName>
</protein>
<dbReference type="InterPro" id="IPR055060">
    <property type="entry name" value="ACOX_C_alpha1"/>
</dbReference>
<comment type="caution">
    <text evidence="2">The sequence shown here is derived from an EMBL/GenBank/DDBJ whole genome shotgun (WGS) entry which is preliminary data.</text>
</comment>
<dbReference type="Gene3D" id="2.40.110.10">
    <property type="entry name" value="Butyryl-CoA Dehydrogenase, subunit A, domain 2"/>
    <property type="match status" value="1"/>
</dbReference>
<dbReference type="GO" id="GO:0005504">
    <property type="term" value="F:fatty acid binding"/>
    <property type="evidence" value="ECO:0007669"/>
    <property type="project" value="TreeGrafter"/>
</dbReference>
<dbReference type="Proteomes" id="UP001221142">
    <property type="component" value="Unassembled WGS sequence"/>
</dbReference>
<organism evidence="2 3">
    <name type="scientific">Roridomyces roridus</name>
    <dbReference type="NCBI Taxonomy" id="1738132"/>
    <lineage>
        <taxon>Eukaryota</taxon>
        <taxon>Fungi</taxon>
        <taxon>Dikarya</taxon>
        <taxon>Basidiomycota</taxon>
        <taxon>Agaricomycotina</taxon>
        <taxon>Agaricomycetes</taxon>
        <taxon>Agaricomycetidae</taxon>
        <taxon>Agaricales</taxon>
        <taxon>Marasmiineae</taxon>
        <taxon>Mycenaceae</taxon>
        <taxon>Roridomyces</taxon>
    </lineage>
</organism>
<dbReference type="InterPro" id="IPR046373">
    <property type="entry name" value="Acyl-CoA_Oxase/DH_mid-dom_sf"/>
</dbReference>
<dbReference type="InterPro" id="IPR036250">
    <property type="entry name" value="AcylCo_DH-like_C"/>
</dbReference>
<dbReference type="AlphaFoldDB" id="A0AAD7CK68"/>
<dbReference type="InterPro" id="IPR012258">
    <property type="entry name" value="Acyl-CoA_oxidase"/>
</dbReference>
<dbReference type="PANTHER" id="PTHR10909:SF382">
    <property type="entry name" value="ACYL-COENZYME A OXIDASE"/>
    <property type="match status" value="1"/>
</dbReference>
<dbReference type="GO" id="GO:0005777">
    <property type="term" value="C:peroxisome"/>
    <property type="evidence" value="ECO:0007669"/>
    <property type="project" value="InterPro"/>
</dbReference>
<keyword evidence="3" id="KW-1185">Reference proteome</keyword>
<dbReference type="Gene3D" id="1.20.140.10">
    <property type="entry name" value="Butyryl-CoA Dehydrogenase, subunit A, domain 3"/>
    <property type="match status" value="1"/>
</dbReference>
<dbReference type="EMBL" id="JARKIF010000001">
    <property type="protein sequence ID" value="KAJ7650883.1"/>
    <property type="molecule type" value="Genomic_DNA"/>
</dbReference>
<dbReference type="InterPro" id="IPR009100">
    <property type="entry name" value="AcylCoA_DH/oxidase_NM_dom_sf"/>
</dbReference>
<feature type="domain" description="Acyl-CoA oxidase C-alpha1" evidence="1">
    <location>
        <begin position="255"/>
        <end position="389"/>
    </location>
</feature>
<gene>
    <name evidence="2" type="ORF">FB45DRAFT_1078084</name>
</gene>
<dbReference type="GO" id="GO:0071949">
    <property type="term" value="F:FAD binding"/>
    <property type="evidence" value="ECO:0007669"/>
    <property type="project" value="InterPro"/>
</dbReference>
<dbReference type="GO" id="GO:0033540">
    <property type="term" value="P:fatty acid beta-oxidation using acyl-CoA oxidase"/>
    <property type="evidence" value="ECO:0007669"/>
    <property type="project" value="TreeGrafter"/>
</dbReference>
<dbReference type="Pfam" id="PF22924">
    <property type="entry name" value="ACOX_C_alpha1"/>
    <property type="match status" value="1"/>
</dbReference>